<dbReference type="InterPro" id="IPR036163">
    <property type="entry name" value="HMA_dom_sf"/>
</dbReference>
<name>A0A517XZ38_9BACT</name>
<dbReference type="KEGG" id="uli:ETAA1_47590"/>
<organism evidence="3 4">
    <name type="scientific">Urbifossiella limnaea</name>
    <dbReference type="NCBI Taxonomy" id="2528023"/>
    <lineage>
        <taxon>Bacteria</taxon>
        <taxon>Pseudomonadati</taxon>
        <taxon>Planctomycetota</taxon>
        <taxon>Planctomycetia</taxon>
        <taxon>Gemmatales</taxon>
        <taxon>Gemmataceae</taxon>
        <taxon>Urbifossiella</taxon>
    </lineage>
</organism>
<accession>A0A517XZ38</accession>
<dbReference type="AlphaFoldDB" id="A0A517XZ38"/>
<dbReference type="GO" id="GO:0046872">
    <property type="term" value="F:metal ion binding"/>
    <property type="evidence" value="ECO:0007669"/>
    <property type="project" value="InterPro"/>
</dbReference>
<gene>
    <name evidence="3" type="ORF">ETAA1_47590</name>
</gene>
<reference evidence="3 4" key="1">
    <citation type="submission" date="2019-02" db="EMBL/GenBank/DDBJ databases">
        <title>Deep-cultivation of Planctomycetes and their phenomic and genomic characterization uncovers novel biology.</title>
        <authorList>
            <person name="Wiegand S."/>
            <person name="Jogler M."/>
            <person name="Boedeker C."/>
            <person name="Pinto D."/>
            <person name="Vollmers J."/>
            <person name="Rivas-Marin E."/>
            <person name="Kohn T."/>
            <person name="Peeters S.H."/>
            <person name="Heuer A."/>
            <person name="Rast P."/>
            <person name="Oberbeckmann S."/>
            <person name="Bunk B."/>
            <person name="Jeske O."/>
            <person name="Meyerdierks A."/>
            <person name="Storesund J.E."/>
            <person name="Kallscheuer N."/>
            <person name="Luecker S."/>
            <person name="Lage O.M."/>
            <person name="Pohl T."/>
            <person name="Merkel B.J."/>
            <person name="Hornburger P."/>
            <person name="Mueller R.-W."/>
            <person name="Bruemmer F."/>
            <person name="Labrenz M."/>
            <person name="Spormann A.M."/>
            <person name="Op den Camp H."/>
            <person name="Overmann J."/>
            <person name="Amann R."/>
            <person name="Jetten M.S.M."/>
            <person name="Mascher T."/>
            <person name="Medema M.H."/>
            <person name="Devos D.P."/>
            <person name="Kaster A.-K."/>
            <person name="Ovreas L."/>
            <person name="Rohde M."/>
            <person name="Galperin M.Y."/>
            <person name="Jogler C."/>
        </authorList>
    </citation>
    <scope>NUCLEOTIDE SEQUENCE [LARGE SCALE GENOMIC DNA]</scope>
    <source>
        <strain evidence="3 4">ETA_A1</strain>
    </source>
</reference>
<evidence type="ECO:0000313" key="4">
    <source>
        <dbReference type="Proteomes" id="UP000319576"/>
    </source>
</evidence>
<dbReference type="PROSITE" id="PS50846">
    <property type="entry name" value="HMA_2"/>
    <property type="match status" value="1"/>
</dbReference>
<keyword evidence="4" id="KW-1185">Reference proteome</keyword>
<sequence length="180" mass="19515" precursor="true">MRTALCVILFAAGVVAAQTPPLPAGPYTYRVVGLFSKEREADLRAAFAELPEFKLTKVDFDDAEVTIEFAPAKLFPGQKAERVAELVNDRVRQASGHTFGLKPRRTVPREKLQRVVIPAAGLDCKACCLAAYEIVAAVDGVEQATASFKDGRITALIDTARTDRAKLEEALTKRGVKVGK</sequence>
<dbReference type="Proteomes" id="UP000319576">
    <property type="component" value="Chromosome"/>
</dbReference>
<dbReference type="SUPFAM" id="SSF55008">
    <property type="entry name" value="HMA, heavy metal-associated domain"/>
    <property type="match status" value="1"/>
</dbReference>
<dbReference type="Gene3D" id="3.30.70.100">
    <property type="match status" value="1"/>
</dbReference>
<keyword evidence="1" id="KW-0732">Signal</keyword>
<evidence type="ECO:0000259" key="2">
    <source>
        <dbReference type="PROSITE" id="PS50846"/>
    </source>
</evidence>
<evidence type="ECO:0000313" key="3">
    <source>
        <dbReference type="EMBL" id="QDU22772.1"/>
    </source>
</evidence>
<feature type="signal peptide" evidence="1">
    <location>
        <begin position="1"/>
        <end position="17"/>
    </location>
</feature>
<dbReference type="EMBL" id="CP036273">
    <property type="protein sequence ID" value="QDU22772.1"/>
    <property type="molecule type" value="Genomic_DNA"/>
</dbReference>
<evidence type="ECO:0000256" key="1">
    <source>
        <dbReference type="SAM" id="SignalP"/>
    </source>
</evidence>
<dbReference type="RefSeq" id="WP_145242781.1">
    <property type="nucleotide sequence ID" value="NZ_CP036273.1"/>
</dbReference>
<protein>
    <recommendedName>
        <fullName evidence="2">HMA domain-containing protein</fullName>
    </recommendedName>
</protein>
<dbReference type="InterPro" id="IPR006121">
    <property type="entry name" value="HMA_dom"/>
</dbReference>
<dbReference type="CDD" id="cd00371">
    <property type="entry name" value="HMA"/>
    <property type="match status" value="1"/>
</dbReference>
<proteinExistence type="predicted"/>
<feature type="chain" id="PRO_5022127000" description="HMA domain-containing protein" evidence="1">
    <location>
        <begin position="18"/>
        <end position="180"/>
    </location>
</feature>
<dbReference type="OrthoDB" id="283376at2"/>
<feature type="domain" description="HMA" evidence="2">
    <location>
        <begin position="113"/>
        <end position="179"/>
    </location>
</feature>